<gene>
    <name evidence="2" type="ORF">PAPOLLO_LOCUS118</name>
</gene>
<dbReference type="PANTHER" id="PTHR33273:SF4">
    <property type="entry name" value="ENDONUCLEASE_EXONUCLEASE_PHOSPHATASE DOMAIN-CONTAINING PROTEIN"/>
    <property type="match status" value="1"/>
</dbReference>
<protein>
    <submittedName>
        <fullName evidence="2">(apollo) hypothetical protein</fullName>
    </submittedName>
</protein>
<keyword evidence="3" id="KW-1185">Reference proteome</keyword>
<evidence type="ECO:0000313" key="3">
    <source>
        <dbReference type="Proteomes" id="UP000691718"/>
    </source>
</evidence>
<dbReference type="EMBL" id="CAJQZP010000008">
    <property type="protein sequence ID" value="CAG4930271.1"/>
    <property type="molecule type" value="Genomic_DNA"/>
</dbReference>
<dbReference type="AlphaFoldDB" id="A0A8S3VXS5"/>
<reference evidence="2" key="1">
    <citation type="submission" date="2021-04" db="EMBL/GenBank/DDBJ databases">
        <authorList>
            <person name="Tunstrom K."/>
        </authorList>
    </citation>
    <scope>NUCLEOTIDE SEQUENCE</scope>
</reference>
<evidence type="ECO:0000259" key="1">
    <source>
        <dbReference type="Pfam" id="PF14529"/>
    </source>
</evidence>
<dbReference type="PANTHER" id="PTHR33273">
    <property type="entry name" value="DOMAIN-CONTAINING PROTEIN, PUTATIVE-RELATED"/>
    <property type="match status" value="1"/>
</dbReference>
<sequence>MGLTQYSTPNLCVARLSAGNRVIYIASVYIEPDRDESATLDKLDAFLKATGDSPKIVGGDFNGWHPIWGSPVANARGGDVVDLVYGNELVVCNVGDSPTFETITHGRHRDSIIDITLASESIYHLVSEWQVNPQICTSSQHHAIEFYLNSPNSDLYTNYNTSTFILYKSKKACWPLFNETLHLHLTQSDILDINISALNPSELDDLIAKVVEIIHIACRKSMRMRGKGGKYKPPWWSEELEAQKLEIIKLHHRIQEAKRRGLAIEDLVQQHMTLKAAYAQNLRAESTKSFRDFCSLQTKENVWSLTNRLLKESTARRPPTTLKINNKFTADNYETATALLNHFYPPDLPDTDPRHHELTAHLDDTLDTNDEPPFTSEEVLEHLSLMNPNKAPGTELEKAINKKGLSKESIEEIKTPIALDETVVEYTECILEACNKIIPIIKKEANA</sequence>
<dbReference type="InterPro" id="IPR005135">
    <property type="entry name" value="Endo/exonuclease/phosphatase"/>
</dbReference>
<dbReference type="OrthoDB" id="411871at2759"/>
<organism evidence="2 3">
    <name type="scientific">Parnassius apollo</name>
    <name type="common">Apollo butterfly</name>
    <name type="synonym">Papilio apollo</name>
    <dbReference type="NCBI Taxonomy" id="110799"/>
    <lineage>
        <taxon>Eukaryota</taxon>
        <taxon>Metazoa</taxon>
        <taxon>Ecdysozoa</taxon>
        <taxon>Arthropoda</taxon>
        <taxon>Hexapoda</taxon>
        <taxon>Insecta</taxon>
        <taxon>Pterygota</taxon>
        <taxon>Neoptera</taxon>
        <taxon>Endopterygota</taxon>
        <taxon>Lepidoptera</taxon>
        <taxon>Glossata</taxon>
        <taxon>Ditrysia</taxon>
        <taxon>Papilionoidea</taxon>
        <taxon>Papilionidae</taxon>
        <taxon>Parnassiinae</taxon>
        <taxon>Parnassini</taxon>
        <taxon>Parnassius</taxon>
        <taxon>Parnassius</taxon>
    </lineage>
</organism>
<feature type="domain" description="Endonuclease/exonuclease/phosphatase" evidence="1">
    <location>
        <begin position="23"/>
        <end position="144"/>
    </location>
</feature>
<dbReference type="Proteomes" id="UP000691718">
    <property type="component" value="Unassembled WGS sequence"/>
</dbReference>
<proteinExistence type="predicted"/>
<accession>A0A8S3VXS5</accession>
<dbReference type="Pfam" id="PF14529">
    <property type="entry name" value="Exo_endo_phos_2"/>
    <property type="match status" value="1"/>
</dbReference>
<comment type="caution">
    <text evidence="2">The sequence shown here is derived from an EMBL/GenBank/DDBJ whole genome shotgun (WGS) entry which is preliminary data.</text>
</comment>
<dbReference type="GO" id="GO:0003824">
    <property type="term" value="F:catalytic activity"/>
    <property type="evidence" value="ECO:0007669"/>
    <property type="project" value="InterPro"/>
</dbReference>
<evidence type="ECO:0000313" key="2">
    <source>
        <dbReference type="EMBL" id="CAG4930271.1"/>
    </source>
</evidence>
<name>A0A8S3VXS5_PARAO</name>